<keyword evidence="1" id="KW-0812">Transmembrane</keyword>
<feature type="transmembrane region" description="Helical" evidence="1">
    <location>
        <begin position="12"/>
        <end position="32"/>
    </location>
</feature>
<reference evidence="2 3" key="1">
    <citation type="submission" date="2023-08" db="EMBL/GenBank/DDBJ databases">
        <authorList>
            <person name="Park J.-S."/>
        </authorList>
    </citation>
    <scope>NUCLEOTIDE SEQUENCE [LARGE SCALE GENOMIC DNA]</scope>
    <source>
        <strain evidence="2 3">2205SS18-9</strain>
    </source>
</reference>
<keyword evidence="1" id="KW-1133">Transmembrane helix</keyword>
<comment type="caution">
    <text evidence="2">The sequence shown here is derived from an EMBL/GenBank/DDBJ whole genome shotgun (WGS) entry which is preliminary data.</text>
</comment>
<evidence type="ECO:0000256" key="1">
    <source>
        <dbReference type="SAM" id="Phobius"/>
    </source>
</evidence>
<accession>A0ABT9J2C3</accession>
<proteinExistence type="predicted"/>
<evidence type="ECO:0000313" key="3">
    <source>
        <dbReference type="Proteomes" id="UP001231941"/>
    </source>
</evidence>
<sequence length="34" mass="3461">MSSYGCGSRGSSSVGIVLVLFILLVIILIAGVHV</sequence>
<dbReference type="EMBL" id="JAVAMP010000009">
    <property type="protein sequence ID" value="MDP5275718.1"/>
    <property type="molecule type" value="Genomic_DNA"/>
</dbReference>
<dbReference type="RefSeq" id="WP_305993027.1">
    <property type="nucleotide sequence ID" value="NZ_JAVAMP010000009.1"/>
</dbReference>
<dbReference type="Proteomes" id="UP001231941">
    <property type="component" value="Unassembled WGS sequence"/>
</dbReference>
<gene>
    <name evidence="2" type="ORF">Q5Y73_16530</name>
</gene>
<keyword evidence="3" id="KW-1185">Reference proteome</keyword>
<organism evidence="2 3">
    <name type="scientific">Chengkuizengella axinellae</name>
    <dbReference type="NCBI Taxonomy" id="3064388"/>
    <lineage>
        <taxon>Bacteria</taxon>
        <taxon>Bacillati</taxon>
        <taxon>Bacillota</taxon>
        <taxon>Bacilli</taxon>
        <taxon>Bacillales</taxon>
        <taxon>Paenibacillaceae</taxon>
        <taxon>Chengkuizengella</taxon>
    </lineage>
</organism>
<keyword evidence="1" id="KW-0472">Membrane</keyword>
<protein>
    <submittedName>
        <fullName evidence="2">YjcZ family sporulation protein</fullName>
    </submittedName>
</protein>
<evidence type="ECO:0000313" key="2">
    <source>
        <dbReference type="EMBL" id="MDP5275718.1"/>
    </source>
</evidence>
<name>A0ABT9J2C3_9BACL</name>